<comment type="caution">
    <text evidence="2">The sequence shown here is derived from an EMBL/GenBank/DDBJ whole genome shotgun (WGS) entry which is preliminary data.</text>
</comment>
<dbReference type="EMBL" id="QKZK01000013">
    <property type="protein sequence ID" value="PZX16378.1"/>
    <property type="molecule type" value="Genomic_DNA"/>
</dbReference>
<evidence type="ECO:0000259" key="1">
    <source>
        <dbReference type="SMART" id="SM00563"/>
    </source>
</evidence>
<protein>
    <submittedName>
        <fullName evidence="2">Chlorobactene lauroyltransferase</fullName>
    </submittedName>
</protein>
<dbReference type="CDD" id="cd06551">
    <property type="entry name" value="LPLAT"/>
    <property type="match status" value="1"/>
</dbReference>
<evidence type="ECO:0000313" key="2">
    <source>
        <dbReference type="EMBL" id="PZX16378.1"/>
    </source>
</evidence>
<dbReference type="RefSeq" id="WP_111445735.1">
    <property type="nucleotide sequence ID" value="NZ_QKZK01000013.1"/>
</dbReference>
<keyword evidence="2" id="KW-0808">Transferase</keyword>
<dbReference type="Proteomes" id="UP000249239">
    <property type="component" value="Unassembled WGS sequence"/>
</dbReference>
<dbReference type="AlphaFoldDB" id="A0A2W7N8H1"/>
<dbReference type="OrthoDB" id="152799at2"/>
<feature type="domain" description="Phospholipid/glycerol acyltransferase" evidence="1">
    <location>
        <begin position="42"/>
        <end position="158"/>
    </location>
</feature>
<dbReference type="SMART" id="SM00563">
    <property type="entry name" value="PlsC"/>
    <property type="match status" value="1"/>
</dbReference>
<dbReference type="GO" id="GO:0016746">
    <property type="term" value="F:acyltransferase activity"/>
    <property type="evidence" value="ECO:0007669"/>
    <property type="project" value="InterPro"/>
</dbReference>
<name>A0A2W7N8H1_9BACT</name>
<accession>A0A2W7N8H1</accession>
<dbReference type="SUPFAM" id="SSF69593">
    <property type="entry name" value="Glycerol-3-phosphate (1)-acyltransferase"/>
    <property type="match status" value="1"/>
</dbReference>
<gene>
    <name evidence="2" type="ORF">LX69_01872</name>
</gene>
<organism evidence="2 3">
    <name type="scientific">Breznakibacter xylanolyticus</name>
    <dbReference type="NCBI Taxonomy" id="990"/>
    <lineage>
        <taxon>Bacteria</taxon>
        <taxon>Pseudomonadati</taxon>
        <taxon>Bacteroidota</taxon>
        <taxon>Bacteroidia</taxon>
        <taxon>Marinilabiliales</taxon>
        <taxon>Marinilabiliaceae</taxon>
        <taxon>Breznakibacter</taxon>
    </lineage>
</organism>
<evidence type="ECO:0000313" key="3">
    <source>
        <dbReference type="Proteomes" id="UP000249239"/>
    </source>
</evidence>
<proteinExistence type="predicted"/>
<reference evidence="2 3" key="1">
    <citation type="submission" date="2018-06" db="EMBL/GenBank/DDBJ databases">
        <title>Genomic Encyclopedia of Archaeal and Bacterial Type Strains, Phase II (KMG-II): from individual species to whole genera.</title>
        <authorList>
            <person name="Goeker M."/>
        </authorList>
    </citation>
    <scope>NUCLEOTIDE SEQUENCE [LARGE SCALE GENOMIC DNA]</scope>
    <source>
        <strain evidence="2 3">DSM 6779</strain>
    </source>
</reference>
<dbReference type="Pfam" id="PF01553">
    <property type="entry name" value="Acyltransferase"/>
    <property type="match status" value="1"/>
</dbReference>
<keyword evidence="3" id="KW-1185">Reference proteome</keyword>
<dbReference type="InterPro" id="IPR002123">
    <property type="entry name" value="Plipid/glycerol_acylTrfase"/>
</dbReference>
<sequence length="207" mass="24759">MITARHHWLIKPFFDFYTCWQVKRHFYSVRIVGESHDSGLPLLVVANHVGWWDGFWINYLNLHNYGRRFHFMMLERQLRRFWFFRFAGGFSVNPGHRRVIETLRYAASLLSNHGNMVLVFPQGQMRSSYDAHIRFQKGLAQIIRHLSEPVQMLFVVNLFDYADSPKPLLTIYVKNYALQMNCIDHIESDYRCFYDECLTRQINCQPS</sequence>